<dbReference type="STRING" id="106549.A0A540MVB5"/>
<evidence type="ECO:0000313" key="1">
    <source>
        <dbReference type="EMBL" id="TQE02747.1"/>
    </source>
</evidence>
<organism evidence="1 2">
    <name type="scientific">Malus baccata</name>
    <name type="common">Siberian crab apple</name>
    <name type="synonym">Pyrus baccata</name>
    <dbReference type="NCBI Taxonomy" id="106549"/>
    <lineage>
        <taxon>Eukaryota</taxon>
        <taxon>Viridiplantae</taxon>
        <taxon>Streptophyta</taxon>
        <taxon>Embryophyta</taxon>
        <taxon>Tracheophyta</taxon>
        <taxon>Spermatophyta</taxon>
        <taxon>Magnoliopsida</taxon>
        <taxon>eudicotyledons</taxon>
        <taxon>Gunneridae</taxon>
        <taxon>Pentapetalae</taxon>
        <taxon>rosids</taxon>
        <taxon>fabids</taxon>
        <taxon>Rosales</taxon>
        <taxon>Rosaceae</taxon>
        <taxon>Amygdaloideae</taxon>
        <taxon>Maleae</taxon>
        <taxon>Malus</taxon>
    </lineage>
</organism>
<dbReference type="Proteomes" id="UP000315295">
    <property type="component" value="Unassembled WGS sequence"/>
</dbReference>
<reference evidence="1 2" key="1">
    <citation type="journal article" date="2019" name="G3 (Bethesda)">
        <title>Sequencing of a Wild Apple (Malus baccata) Genome Unravels the Differences Between Cultivated and Wild Apple Species Regarding Disease Resistance and Cold Tolerance.</title>
        <authorList>
            <person name="Chen X."/>
        </authorList>
    </citation>
    <scope>NUCLEOTIDE SEQUENCE [LARGE SCALE GENOMIC DNA]</scope>
    <source>
        <strain evidence="2">cv. Shandingzi</strain>
        <tissue evidence="1">Leaves</tissue>
    </source>
</reference>
<proteinExistence type="predicted"/>
<accession>A0A540MVB5</accession>
<dbReference type="AlphaFoldDB" id="A0A540MVB5"/>
<dbReference type="EMBL" id="VIEB01000169">
    <property type="protein sequence ID" value="TQE02747.1"/>
    <property type="molecule type" value="Genomic_DNA"/>
</dbReference>
<gene>
    <name evidence="1" type="ORF">C1H46_011651</name>
</gene>
<comment type="caution">
    <text evidence="1">The sequence shown here is derived from an EMBL/GenBank/DDBJ whole genome shotgun (WGS) entry which is preliminary data.</text>
</comment>
<name>A0A540MVB5_MALBA</name>
<evidence type="ECO:0000313" key="2">
    <source>
        <dbReference type="Proteomes" id="UP000315295"/>
    </source>
</evidence>
<keyword evidence="2" id="KW-1185">Reference proteome</keyword>
<protein>
    <submittedName>
        <fullName evidence="1">Uncharacterized protein</fullName>
    </submittedName>
</protein>
<sequence>MEENHVVAFESISNDDHHDAASTTVNDYNNTYHTHANNDHGWQKRILEAQKANVDLDDVALVRSKLRSDDKDKDNSDDEAAAHTFCLVDLSRQNFSLLSRELGEELMRICHFVKIDGIHVMKGKVAQRYKLLRRLGSKN</sequence>